<evidence type="ECO:0000313" key="8">
    <source>
        <dbReference type="EMBL" id="GAA4680770.1"/>
    </source>
</evidence>
<dbReference type="PANTHER" id="PTHR44379:SF5">
    <property type="entry name" value="OXIDOREDUCTASE WITH IRON-SULFUR SUBUNIT"/>
    <property type="match status" value="1"/>
</dbReference>
<keyword evidence="2" id="KW-0479">Metal-binding</keyword>
<dbReference type="InterPro" id="IPR036010">
    <property type="entry name" value="2Fe-2S_ferredoxin-like_sf"/>
</dbReference>
<dbReference type="SUPFAM" id="SSF47741">
    <property type="entry name" value="CO dehydrogenase ISP C-domain like"/>
    <property type="match status" value="1"/>
</dbReference>
<dbReference type="Gene3D" id="3.10.20.30">
    <property type="match status" value="1"/>
</dbReference>
<dbReference type="PANTHER" id="PTHR44379">
    <property type="entry name" value="OXIDOREDUCTASE WITH IRON-SULFUR SUBUNIT"/>
    <property type="match status" value="1"/>
</dbReference>
<feature type="region of interest" description="Disordered" evidence="6">
    <location>
        <begin position="155"/>
        <end position="191"/>
    </location>
</feature>
<keyword evidence="9" id="KW-1185">Reference proteome</keyword>
<protein>
    <submittedName>
        <fullName evidence="8">(2Fe-2S)-binding protein</fullName>
    </submittedName>
</protein>
<evidence type="ECO:0000259" key="7">
    <source>
        <dbReference type="PROSITE" id="PS51085"/>
    </source>
</evidence>
<comment type="caution">
    <text evidence="8">The sequence shown here is derived from an EMBL/GenBank/DDBJ whole genome shotgun (WGS) entry which is preliminary data.</text>
</comment>
<dbReference type="SUPFAM" id="SSF54292">
    <property type="entry name" value="2Fe-2S ferredoxin-like"/>
    <property type="match status" value="1"/>
</dbReference>
<dbReference type="InterPro" id="IPR051452">
    <property type="entry name" value="Diverse_Oxidoreductases"/>
</dbReference>
<evidence type="ECO:0000256" key="2">
    <source>
        <dbReference type="ARBA" id="ARBA00022723"/>
    </source>
</evidence>
<evidence type="ECO:0000256" key="3">
    <source>
        <dbReference type="ARBA" id="ARBA00023002"/>
    </source>
</evidence>
<dbReference type="InterPro" id="IPR012675">
    <property type="entry name" value="Beta-grasp_dom_sf"/>
</dbReference>
<evidence type="ECO:0000256" key="6">
    <source>
        <dbReference type="SAM" id="MobiDB-lite"/>
    </source>
</evidence>
<dbReference type="PROSITE" id="PS51085">
    <property type="entry name" value="2FE2S_FER_2"/>
    <property type="match status" value="1"/>
</dbReference>
<reference evidence="9" key="1">
    <citation type="journal article" date="2019" name="Int. J. Syst. Evol. Microbiol.">
        <title>The Global Catalogue of Microorganisms (GCM) 10K type strain sequencing project: providing services to taxonomists for standard genome sequencing and annotation.</title>
        <authorList>
            <consortium name="The Broad Institute Genomics Platform"/>
            <consortium name="The Broad Institute Genome Sequencing Center for Infectious Disease"/>
            <person name="Wu L."/>
            <person name="Ma J."/>
        </authorList>
    </citation>
    <scope>NUCLEOTIDE SEQUENCE [LARGE SCALE GENOMIC DNA]</scope>
    <source>
        <strain evidence="9">JCM 18055</strain>
    </source>
</reference>
<dbReference type="Proteomes" id="UP001500325">
    <property type="component" value="Unassembled WGS sequence"/>
</dbReference>
<dbReference type="InterPro" id="IPR001041">
    <property type="entry name" value="2Fe-2S_ferredoxin-type"/>
</dbReference>
<evidence type="ECO:0000256" key="5">
    <source>
        <dbReference type="ARBA" id="ARBA00023014"/>
    </source>
</evidence>
<dbReference type="InterPro" id="IPR002888">
    <property type="entry name" value="2Fe-2S-bd"/>
</dbReference>
<dbReference type="Gene3D" id="1.10.150.120">
    <property type="entry name" value="[2Fe-2S]-binding domain"/>
    <property type="match status" value="1"/>
</dbReference>
<accession>A0ABP8W3Y9</accession>
<keyword evidence="4" id="KW-0408">Iron</keyword>
<evidence type="ECO:0000313" key="9">
    <source>
        <dbReference type="Proteomes" id="UP001500325"/>
    </source>
</evidence>
<evidence type="ECO:0000256" key="4">
    <source>
        <dbReference type="ARBA" id="ARBA00023004"/>
    </source>
</evidence>
<feature type="domain" description="2Fe-2S ferredoxin-type" evidence="7">
    <location>
        <begin position="4"/>
        <end position="80"/>
    </location>
</feature>
<dbReference type="RefSeq" id="WP_345378984.1">
    <property type="nucleotide sequence ID" value="NZ_BAABIC010000003.1"/>
</dbReference>
<keyword evidence="3" id="KW-0560">Oxidoreductase</keyword>
<organism evidence="8 9">
    <name type="scientific">Pseudonocardia yuanmonensis</name>
    <dbReference type="NCBI Taxonomy" id="1095914"/>
    <lineage>
        <taxon>Bacteria</taxon>
        <taxon>Bacillati</taxon>
        <taxon>Actinomycetota</taxon>
        <taxon>Actinomycetes</taxon>
        <taxon>Pseudonocardiales</taxon>
        <taxon>Pseudonocardiaceae</taxon>
        <taxon>Pseudonocardia</taxon>
    </lineage>
</organism>
<name>A0ABP8W3Y9_9PSEU</name>
<keyword evidence="5" id="KW-0411">Iron-sulfur</keyword>
<keyword evidence="1" id="KW-0001">2Fe-2S</keyword>
<dbReference type="EMBL" id="BAABIC010000003">
    <property type="protein sequence ID" value="GAA4680770.1"/>
    <property type="molecule type" value="Genomic_DNA"/>
</dbReference>
<proteinExistence type="predicted"/>
<dbReference type="Pfam" id="PF00111">
    <property type="entry name" value="Fer2"/>
    <property type="match status" value="1"/>
</dbReference>
<dbReference type="InterPro" id="IPR036884">
    <property type="entry name" value="2Fe-2S-bd_dom_sf"/>
</dbReference>
<dbReference type="Pfam" id="PF01799">
    <property type="entry name" value="Fer2_2"/>
    <property type="match status" value="1"/>
</dbReference>
<evidence type="ECO:0000256" key="1">
    <source>
        <dbReference type="ARBA" id="ARBA00022714"/>
    </source>
</evidence>
<sequence length="191" mass="19854">MSHHKVRITVNGTVGEDEIESRLLLVHYLRETRGLTGTHVGCDTSNCGACTVMLDGRTVKSCTVLAVAADGAEILTVEGLAGSGELSPVQEGFRQCHGLQCGYCTPGMVMAATGLLLENEAPDDTEIREGIEGNLCRCTGYDMIVDSVRWAAANGGPGEAAERHAHGRGVPVSDEAAPAPSGTQPAPVVTP</sequence>
<gene>
    <name evidence="8" type="ORF">GCM10023215_12790</name>
</gene>